<comment type="caution">
    <text evidence="2">The sequence shown here is derived from an EMBL/GenBank/DDBJ whole genome shotgun (WGS) entry which is preliminary data.</text>
</comment>
<keyword evidence="1" id="KW-0175">Coiled coil</keyword>
<reference evidence="2 3" key="1">
    <citation type="submission" date="2020-08" db="EMBL/GenBank/DDBJ databases">
        <title>Genomic Encyclopedia of Type Strains, Phase IV (KMG-IV): sequencing the most valuable type-strain genomes for metagenomic binning, comparative biology and taxonomic classification.</title>
        <authorList>
            <person name="Goeker M."/>
        </authorList>
    </citation>
    <scope>NUCLEOTIDE SEQUENCE [LARGE SCALE GENOMIC DNA]</scope>
    <source>
        <strain evidence="2 3">DSM 2461</strain>
    </source>
</reference>
<organism evidence="2 3">
    <name type="scientific">Spirochaeta isovalerica</name>
    <dbReference type="NCBI Taxonomy" id="150"/>
    <lineage>
        <taxon>Bacteria</taxon>
        <taxon>Pseudomonadati</taxon>
        <taxon>Spirochaetota</taxon>
        <taxon>Spirochaetia</taxon>
        <taxon>Spirochaetales</taxon>
        <taxon>Spirochaetaceae</taxon>
        <taxon>Spirochaeta</taxon>
    </lineage>
</organism>
<protein>
    <submittedName>
        <fullName evidence="2">Rubrerythrin</fullName>
    </submittedName>
</protein>
<gene>
    <name evidence="2" type="ORF">HNR50_004298</name>
</gene>
<sequence>MTEEVFLVKLAKGLEQYRVKLESSAIPKMKQSASVLHSSYKNLYQFCLDKKLLSVDQYSDESAVKELKAPSSDPFIESERQVELNIRFAAYNKQLEYLNTSFSFNIENFDLATVKQLSDLISYIDWTSFSENSGKHMTRAFAVMLGTLRLGSDAMQVKVIKNDLKRLREETQNFKEALQDIALLRKEQYKSELRKRIAFDGVIDYKEDTKEDIEKNIRHMMKREMEGVPFYSQLINQLIDDEMKAPASWEELLKKLSPEEKKTVTTKGLDKNELLIIIKELGKTSLLLNKILKKFDENGILINRKKRNFIEKIAFALSEAFNKNKKIFYDIEVYNAEHTVKKAVHMNYTHFAEELKANAHKIYMLSTPESLKKLSEMDDEDILIKINTSMDVFKRSFRKLSALDDFFKEKSPKHVKSEISGVKVELNGIKMSLTTAQKRRNEYLSQKEEIEQLKKLGIHIEQT</sequence>
<proteinExistence type="predicted"/>
<accession>A0A841RHD6</accession>
<evidence type="ECO:0000313" key="2">
    <source>
        <dbReference type="EMBL" id="MBB6482597.1"/>
    </source>
</evidence>
<dbReference type="RefSeq" id="WP_184748834.1">
    <property type="nucleotide sequence ID" value="NZ_JACHGJ010000014.1"/>
</dbReference>
<evidence type="ECO:0000313" key="3">
    <source>
        <dbReference type="Proteomes" id="UP000587760"/>
    </source>
</evidence>
<evidence type="ECO:0000256" key="1">
    <source>
        <dbReference type="SAM" id="Coils"/>
    </source>
</evidence>
<dbReference type="AlphaFoldDB" id="A0A841RHD6"/>
<keyword evidence="3" id="KW-1185">Reference proteome</keyword>
<dbReference type="Proteomes" id="UP000587760">
    <property type="component" value="Unassembled WGS sequence"/>
</dbReference>
<name>A0A841RHD6_9SPIO</name>
<feature type="coiled-coil region" evidence="1">
    <location>
        <begin position="157"/>
        <end position="187"/>
    </location>
</feature>
<dbReference type="EMBL" id="JACHGJ010000014">
    <property type="protein sequence ID" value="MBB6482597.1"/>
    <property type="molecule type" value="Genomic_DNA"/>
</dbReference>